<feature type="compositionally biased region" description="Polar residues" evidence="2">
    <location>
        <begin position="107"/>
        <end position="120"/>
    </location>
</feature>
<dbReference type="EMBL" id="JAZHXJ010000134">
    <property type="protein sequence ID" value="KAL1872647.1"/>
    <property type="molecule type" value="Genomic_DNA"/>
</dbReference>
<feature type="compositionally biased region" description="Low complexity" evidence="2">
    <location>
        <begin position="9"/>
        <end position="20"/>
    </location>
</feature>
<keyword evidence="4" id="KW-1185">Reference proteome</keyword>
<dbReference type="CDD" id="cd02440">
    <property type="entry name" value="AdoMet_MTases"/>
    <property type="match status" value="1"/>
</dbReference>
<dbReference type="Gene3D" id="3.40.50.150">
    <property type="entry name" value="Vaccinia Virus protein VP39"/>
    <property type="match status" value="1"/>
</dbReference>
<accession>A0ABR3XAD6</accession>
<gene>
    <name evidence="3" type="ORF">VTK73DRAFT_1408</name>
</gene>
<feature type="compositionally biased region" description="Polar residues" evidence="2">
    <location>
        <begin position="41"/>
        <end position="50"/>
    </location>
</feature>
<dbReference type="InterPro" id="IPR029063">
    <property type="entry name" value="SAM-dependent_MTases_sf"/>
</dbReference>
<feature type="region of interest" description="Disordered" evidence="2">
    <location>
        <begin position="1"/>
        <end position="120"/>
    </location>
</feature>
<dbReference type="Pfam" id="PF13489">
    <property type="entry name" value="Methyltransf_23"/>
    <property type="match status" value="1"/>
</dbReference>
<reference evidence="3 4" key="1">
    <citation type="journal article" date="2024" name="Commun. Biol.">
        <title>Comparative genomic analysis of thermophilic fungi reveals convergent evolutionary adaptations and gene losses.</title>
        <authorList>
            <person name="Steindorff A.S."/>
            <person name="Aguilar-Pontes M.V."/>
            <person name="Robinson A.J."/>
            <person name="Andreopoulos B."/>
            <person name="LaButti K."/>
            <person name="Kuo A."/>
            <person name="Mondo S."/>
            <person name="Riley R."/>
            <person name="Otillar R."/>
            <person name="Haridas S."/>
            <person name="Lipzen A."/>
            <person name="Grimwood J."/>
            <person name="Schmutz J."/>
            <person name="Clum A."/>
            <person name="Reid I.D."/>
            <person name="Moisan M.C."/>
            <person name="Butler G."/>
            <person name="Nguyen T.T.M."/>
            <person name="Dewar K."/>
            <person name="Conant G."/>
            <person name="Drula E."/>
            <person name="Henrissat B."/>
            <person name="Hansel C."/>
            <person name="Singer S."/>
            <person name="Hutchinson M.I."/>
            <person name="de Vries R.P."/>
            <person name="Natvig D.O."/>
            <person name="Powell A.J."/>
            <person name="Tsang A."/>
            <person name="Grigoriev I.V."/>
        </authorList>
    </citation>
    <scope>NUCLEOTIDE SEQUENCE [LARGE SCALE GENOMIC DNA]</scope>
    <source>
        <strain evidence="3 4">ATCC 24622</strain>
    </source>
</reference>
<dbReference type="PANTHER" id="PTHR43591:SF10">
    <property type="entry name" value="ABC TRANSMEMBRANE TYPE-1 DOMAIN-CONTAINING PROTEIN-RELATED"/>
    <property type="match status" value="1"/>
</dbReference>
<dbReference type="PANTHER" id="PTHR43591">
    <property type="entry name" value="METHYLTRANSFERASE"/>
    <property type="match status" value="1"/>
</dbReference>
<feature type="compositionally biased region" description="Low complexity" evidence="2">
    <location>
        <begin position="51"/>
        <end position="77"/>
    </location>
</feature>
<proteinExistence type="inferred from homology"/>
<evidence type="ECO:0000313" key="3">
    <source>
        <dbReference type="EMBL" id="KAL1872647.1"/>
    </source>
</evidence>
<name>A0ABR3XAD6_9PEZI</name>
<evidence type="ECO:0000256" key="2">
    <source>
        <dbReference type="SAM" id="MobiDB-lite"/>
    </source>
</evidence>
<comment type="similarity">
    <text evidence="1">Belongs to the methyltransferase superfamily. LaeA methyltransferase family.</text>
</comment>
<protein>
    <recommendedName>
        <fullName evidence="5">S-adenosyl-L-methionine-dependent methyltransferase</fullName>
    </recommendedName>
</protein>
<evidence type="ECO:0000256" key="1">
    <source>
        <dbReference type="ARBA" id="ARBA00038158"/>
    </source>
</evidence>
<evidence type="ECO:0000313" key="4">
    <source>
        <dbReference type="Proteomes" id="UP001586593"/>
    </source>
</evidence>
<dbReference type="SUPFAM" id="SSF53335">
    <property type="entry name" value="S-adenosyl-L-methionine-dependent methyltransferases"/>
    <property type="match status" value="1"/>
</dbReference>
<organism evidence="3 4">
    <name type="scientific">Phialemonium thermophilum</name>
    <dbReference type="NCBI Taxonomy" id="223376"/>
    <lineage>
        <taxon>Eukaryota</taxon>
        <taxon>Fungi</taxon>
        <taxon>Dikarya</taxon>
        <taxon>Ascomycota</taxon>
        <taxon>Pezizomycotina</taxon>
        <taxon>Sordariomycetes</taxon>
        <taxon>Sordariomycetidae</taxon>
        <taxon>Cephalothecales</taxon>
        <taxon>Cephalothecaceae</taxon>
        <taxon>Phialemonium</taxon>
    </lineage>
</organism>
<evidence type="ECO:0008006" key="5">
    <source>
        <dbReference type="Google" id="ProtNLM"/>
    </source>
</evidence>
<sequence>MVSERCGRSSSSSSSSSSFSAENLASGSAEEDQTADPPQAERSTMATGTTPADAVPSPVPSASGSASSPSAPGRPGSFISYITTEEVPDDGGASSSGGSSRDRKDYNNASRNPPSMTSSIRAHVYDGGLRYHAFRDGKYAFPNDEIEQNRDDMKHTMTRKLCHDRLFYAPVEDALRKGGQCLDLGTGTGIWVIEMGDAYPATSFTGIDLSPIQPNYVPENVHFFIDDFEEEWVDPEDKFDYIHVRHTLHSVRDRGALLGRIFKHLKPGGYVEFQEMHYVPHCDDGSMTPETPYAFRDFMSYLEQGMRALGSDLNAITSLRAELAASGFEDIQQVTHKCPIGVWPRDKRLRLCGHFMRTATMDGLRGLSRRPFGTGLRWTQLQIEMFLVDVRKAVMDSRFHVYFPFHVIYARKPSG</sequence>
<comment type="caution">
    <text evidence="3">The sequence shown here is derived from an EMBL/GenBank/DDBJ whole genome shotgun (WGS) entry which is preliminary data.</text>
</comment>
<dbReference type="Proteomes" id="UP001586593">
    <property type="component" value="Unassembled WGS sequence"/>
</dbReference>